<dbReference type="NCBIfam" id="TIGR04529">
    <property type="entry name" value="MTB_hemophore"/>
    <property type="match status" value="1"/>
</dbReference>
<dbReference type="GO" id="GO:0020037">
    <property type="term" value="F:heme binding"/>
    <property type="evidence" value="ECO:0007669"/>
    <property type="project" value="InterPro"/>
</dbReference>
<evidence type="ECO:0000313" key="2">
    <source>
        <dbReference type="EMBL" id="BBX33069.1"/>
    </source>
</evidence>
<dbReference type="EMBL" id="AP022567">
    <property type="protein sequence ID" value="BBX33069.1"/>
    <property type="molecule type" value="Genomic_DNA"/>
</dbReference>
<dbReference type="InterPro" id="IPR016572">
    <property type="entry name" value="UCP010611"/>
</dbReference>
<reference evidence="2" key="2">
    <citation type="submission" date="2020-02" db="EMBL/GenBank/DDBJ databases">
        <authorList>
            <person name="Matsumoto Y."/>
            <person name="Motooka D."/>
            <person name="Nakamura S."/>
        </authorList>
    </citation>
    <scope>NUCLEOTIDE SEQUENCE</scope>
    <source>
        <strain evidence="2">JCM 12375</strain>
    </source>
</reference>
<accession>A0AAI8TP32</accession>
<dbReference type="AlphaFoldDB" id="A0AAI8TP32"/>
<reference evidence="3" key="3">
    <citation type="submission" date="2023-03" db="EMBL/GenBank/DDBJ databases">
        <title>Draft genome sequence of a Mycolicibacterium mageritense strain H4_3_1 isolated from a hybrid biological-inorganic system reactor.</title>
        <authorList>
            <person name="Feng X."/>
            <person name="Kazama D."/>
            <person name="Sato K."/>
            <person name="Kobayashi H."/>
        </authorList>
    </citation>
    <scope>NUCLEOTIDE SEQUENCE</scope>
    <source>
        <strain evidence="3">H4_3_1</strain>
    </source>
</reference>
<keyword evidence="4" id="KW-1185">Reference proteome</keyword>
<dbReference type="Proteomes" id="UP000465622">
    <property type="component" value="Chromosome"/>
</dbReference>
<sequence>MIKLSLAKISVALGGAALCLTAGAGLASAEPDIGPMVNTTCTYEQAMAAVHAENPMAAQYLDQSPPNLQFLRVFLSSSPDQRVNLLNQIKNNPGANQALPVFQQMMTSCTKY</sequence>
<proteinExistence type="predicted"/>
<evidence type="ECO:0000313" key="4">
    <source>
        <dbReference type="Proteomes" id="UP000465622"/>
    </source>
</evidence>
<name>A0AAI8TP32_MYCME</name>
<dbReference type="PIRSF" id="PIRSF010611">
    <property type="entry name" value="UCP010611"/>
    <property type="match status" value="1"/>
</dbReference>
<evidence type="ECO:0008006" key="6">
    <source>
        <dbReference type="Google" id="ProtNLM"/>
    </source>
</evidence>
<evidence type="ECO:0000313" key="5">
    <source>
        <dbReference type="Proteomes" id="UP001241092"/>
    </source>
</evidence>
<dbReference type="InterPro" id="IPR032407">
    <property type="entry name" value="MHB"/>
</dbReference>
<reference evidence="2 4" key="1">
    <citation type="journal article" date="2019" name="Emerg. Microbes Infect.">
        <title>Comprehensive subspecies identification of 175 nontuberculous mycobacteria species based on 7547 genomic profiles.</title>
        <authorList>
            <person name="Matsumoto Y."/>
            <person name="Kinjo T."/>
            <person name="Motooka D."/>
            <person name="Nabeya D."/>
            <person name="Jung N."/>
            <person name="Uechi K."/>
            <person name="Horii T."/>
            <person name="Iida T."/>
            <person name="Fujita J."/>
            <person name="Nakamura S."/>
        </authorList>
    </citation>
    <scope>NUCLEOTIDE SEQUENCE [LARGE SCALE GENOMIC DNA]</scope>
    <source>
        <strain evidence="2 4">JCM 12375</strain>
    </source>
</reference>
<dbReference type="RefSeq" id="WP_036430396.1">
    <property type="nucleotide sequence ID" value="NZ_AP022567.1"/>
</dbReference>
<feature type="chain" id="PRO_5042465188" description="Hemophore-related protein" evidence="1">
    <location>
        <begin position="30"/>
        <end position="112"/>
    </location>
</feature>
<organism evidence="3 5">
    <name type="scientific">Mycolicibacterium mageritense</name>
    <name type="common">Mycobacterium mageritense</name>
    <dbReference type="NCBI Taxonomy" id="53462"/>
    <lineage>
        <taxon>Bacteria</taxon>
        <taxon>Bacillati</taxon>
        <taxon>Actinomycetota</taxon>
        <taxon>Actinomycetes</taxon>
        <taxon>Mycobacteriales</taxon>
        <taxon>Mycobacteriaceae</taxon>
        <taxon>Mycolicibacterium</taxon>
    </lineage>
</organism>
<evidence type="ECO:0000256" key="1">
    <source>
        <dbReference type="SAM" id="SignalP"/>
    </source>
</evidence>
<protein>
    <recommendedName>
        <fullName evidence="6">Hemophore-related protein</fullName>
    </recommendedName>
</protein>
<gene>
    <name evidence="3" type="ORF">hbim_02242</name>
    <name evidence="2" type="ORF">MMAGJ_23510</name>
</gene>
<dbReference type="EMBL" id="AP027452">
    <property type="protein sequence ID" value="BDY28308.1"/>
    <property type="molecule type" value="Genomic_DNA"/>
</dbReference>
<dbReference type="Proteomes" id="UP001241092">
    <property type="component" value="Chromosome"/>
</dbReference>
<evidence type="ECO:0000313" key="3">
    <source>
        <dbReference type="EMBL" id="BDY28308.1"/>
    </source>
</evidence>
<feature type="signal peptide" evidence="1">
    <location>
        <begin position="1"/>
        <end position="29"/>
    </location>
</feature>
<keyword evidence="1" id="KW-0732">Signal</keyword>